<dbReference type="Proteomes" id="UP001320168">
    <property type="component" value="Unassembled WGS sequence"/>
</dbReference>
<evidence type="ECO:0000313" key="2">
    <source>
        <dbReference type="Proteomes" id="UP001320168"/>
    </source>
</evidence>
<comment type="caution">
    <text evidence="1">The sequence shown here is derived from an EMBL/GenBank/DDBJ whole genome shotgun (WGS) entry which is preliminary data.</text>
</comment>
<proteinExistence type="predicted"/>
<reference evidence="1 2" key="1">
    <citation type="journal article" date="2021" name="Front. Microbiol.">
        <title>Aerobic Denitrification and Heterotrophic Sulfur Oxidation in the Genus Halomonas Revealed by Six Novel Species Characterizations and Genome-Based Analysis.</title>
        <authorList>
            <person name="Wang L."/>
            <person name="Shao Z."/>
        </authorList>
    </citation>
    <scope>NUCLEOTIDE SEQUENCE [LARGE SCALE GENOMIC DNA]</scope>
    <source>
        <strain evidence="1 2">MCCC 1A11081</strain>
    </source>
</reference>
<evidence type="ECO:0000313" key="1">
    <source>
        <dbReference type="EMBL" id="MCE8001642.1"/>
    </source>
</evidence>
<sequence length="223" mass="24791">MTLPIAKNIPEIDFNIGGLRSHAILSVFVAEPGLSESDRKIRGWLLHTVFSAARHYSRARELVAQQNDADQQRDGGLVLHLLDVSENIEDCVTGVCRSCMAVRRMVDKSEPCRRFVEAYSQQIDELAKLRNQFEHMHGQIVSGETGSGPITMSLSDQGKSIGFRKLKLNIVSLYKLIHGLYQVVASMYPSFPINSTVSGRAWEPKKLTMSVSATVIKKGEFDG</sequence>
<accession>A0ABS8ZZE3</accession>
<keyword evidence="2" id="KW-1185">Reference proteome</keyword>
<organism evidence="1 2">
    <name type="scientific">Billgrantia ethanolica</name>
    <dbReference type="NCBI Taxonomy" id="2733486"/>
    <lineage>
        <taxon>Bacteria</taxon>
        <taxon>Pseudomonadati</taxon>
        <taxon>Pseudomonadota</taxon>
        <taxon>Gammaproteobacteria</taxon>
        <taxon>Oceanospirillales</taxon>
        <taxon>Halomonadaceae</taxon>
        <taxon>Billgrantia</taxon>
    </lineage>
</organism>
<dbReference type="EMBL" id="JABFTX010000001">
    <property type="protein sequence ID" value="MCE8001642.1"/>
    <property type="molecule type" value="Genomic_DNA"/>
</dbReference>
<name>A0ABS8ZZE3_9GAMM</name>
<protein>
    <submittedName>
        <fullName evidence="1">Uncharacterized protein</fullName>
    </submittedName>
</protein>
<dbReference type="RefSeq" id="WP_234268493.1">
    <property type="nucleotide sequence ID" value="NZ_JABFTX010000001.1"/>
</dbReference>
<gene>
    <name evidence="1" type="ORF">HOP53_02200</name>
</gene>